<dbReference type="EMBL" id="JBEZUR010000042">
    <property type="protein sequence ID" value="MEU3556870.1"/>
    <property type="molecule type" value="Genomic_DNA"/>
</dbReference>
<dbReference type="Proteomes" id="UP001550850">
    <property type="component" value="Unassembled WGS sequence"/>
</dbReference>
<gene>
    <name evidence="1" type="ORF">AB0E65_22035</name>
</gene>
<dbReference type="Pfam" id="PF11209">
    <property type="entry name" value="LmeA"/>
    <property type="match status" value="1"/>
</dbReference>
<keyword evidence="2" id="KW-1185">Reference proteome</keyword>
<proteinExistence type="predicted"/>
<evidence type="ECO:0000313" key="2">
    <source>
        <dbReference type="Proteomes" id="UP001550850"/>
    </source>
</evidence>
<dbReference type="RefSeq" id="WP_108951872.1">
    <property type="nucleotide sequence ID" value="NZ_BEVZ01000001.1"/>
</dbReference>
<dbReference type="InterPro" id="IPR021373">
    <property type="entry name" value="DUF2993"/>
</dbReference>
<accession>A0ABV2YMA3</accession>
<sequence>MRAVRILLVVALLLGGLLVAADRIAVGIAEDRTAEGLKTSQGLRDTPEVSIQGFPFLTQLADGDLDDVRLSIAEFPVEGTDGKETTVEDLDARLRGVRLDGDLTPSRAARVEGDLLVRYDELLKATRTEPQRVAPGLTAAVVGLSGGGEGRIKVKVQPALFGQELPALNVLGKVAVEDGKLRVRAASLPDLGVKVPEEAVRSVTDFDQALSELPPGLRLASVHPGDDGVRLTVTGEDVNLSSW</sequence>
<evidence type="ECO:0000313" key="1">
    <source>
        <dbReference type="EMBL" id="MEU3556870.1"/>
    </source>
</evidence>
<comment type="caution">
    <text evidence="1">The sequence shown here is derived from an EMBL/GenBank/DDBJ whole genome shotgun (WGS) entry which is preliminary data.</text>
</comment>
<reference evidence="1 2" key="1">
    <citation type="submission" date="2024-06" db="EMBL/GenBank/DDBJ databases">
        <title>The Natural Products Discovery Center: Release of the First 8490 Sequenced Strains for Exploring Actinobacteria Biosynthetic Diversity.</title>
        <authorList>
            <person name="Kalkreuter E."/>
            <person name="Kautsar S.A."/>
            <person name="Yang D."/>
            <person name="Bader C.D."/>
            <person name="Teijaro C.N."/>
            <person name="Fluegel L."/>
            <person name="Davis C.M."/>
            <person name="Simpson J.R."/>
            <person name="Lauterbach L."/>
            <person name="Steele A.D."/>
            <person name="Gui C."/>
            <person name="Meng S."/>
            <person name="Li G."/>
            <person name="Viehrig K."/>
            <person name="Ye F."/>
            <person name="Su P."/>
            <person name="Kiefer A.F."/>
            <person name="Nichols A."/>
            <person name="Cepeda A.J."/>
            <person name="Yan W."/>
            <person name="Fan B."/>
            <person name="Jiang Y."/>
            <person name="Adhikari A."/>
            <person name="Zheng C.-J."/>
            <person name="Schuster L."/>
            <person name="Cowan T.M."/>
            <person name="Smanski M.J."/>
            <person name="Chevrette M.G."/>
            <person name="De Carvalho L.P.S."/>
            <person name="Shen B."/>
        </authorList>
    </citation>
    <scope>NUCLEOTIDE SEQUENCE [LARGE SCALE GENOMIC DNA]</scope>
    <source>
        <strain evidence="1 2">NPDC038104</strain>
    </source>
</reference>
<name>A0ABV2YMA3_9ACTN</name>
<protein>
    <submittedName>
        <fullName evidence="1">DUF2993 domain-containing protein</fullName>
    </submittedName>
</protein>
<organism evidence="1 2">
    <name type="scientific">Streptomyces fragilis</name>
    <dbReference type="NCBI Taxonomy" id="67301"/>
    <lineage>
        <taxon>Bacteria</taxon>
        <taxon>Bacillati</taxon>
        <taxon>Actinomycetota</taxon>
        <taxon>Actinomycetes</taxon>
        <taxon>Kitasatosporales</taxon>
        <taxon>Streptomycetaceae</taxon>
        <taxon>Streptomyces</taxon>
    </lineage>
</organism>